<dbReference type="Pfam" id="PF23552">
    <property type="entry name" value="ParB_C"/>
    <property type="match status" value="1"/>
</dbReference>
<dbReference type="GO" id="GO:0045881">
    <property type="term" value="P:positive regulation of sporulation resulting in formation of a cellular spore"/>
    <property type="evidence" value="ECO:0007669"/>
    <property type="project" value="TreeGrafter"/>
</dbReference>
<dbReference type="InterPro" id="IPR003115">
    <property type="entry name" value="ParB_N"/>
</dbReference>
<dbReference type="SUPFAM" id="SSF109709">
    <property type="entry name" value="KorB DNA-binding domain-like"/>
    <property type="match status" value="1"/>
</dbReference>
<dbReference type="Gene3D" id="3.90.1530.30">
    <property type="match status" value="1"/>
</dbReference>
<dbReference type="PANTHER" id="PTHR33375:SF1">
    <property type="entry name" value="CHROMOSOME-PARTITIONING PROTEIN PARB-RELATED"/>
    <property type="match status" value="1"/>
</dbReference>
<feature type="domain" description="HTH cro/C1-type" evidence="6">
    <location>
        <begin position="136"/>
        <end position="164"/>
    </location>
</feature>
<keyword evidence="3" id="KW-0159">Chromosome partition</keyword>
<proteinExistence type="inferred from homology"/>
<dbReference type="PANTHER" id="PTHR33375">
    <property type="entry name" value="CHROMOSOME-PARTITIONING PROTEIN PARB-RELATED"/>
    <property type="match status" value="1"/>
</dbReference>
<dbReference type="Proteomes" id="UP000388235">
    <property type="component" value="Chromosome"/>
</dbReference>
<evidence type="ECO:0000256" key="1">
    <source>
        <dbReference type="ARBA" id="ARBA00006295"/>
    </source>
</evidence>
<dbReference type="CDD" id="cd16393">
    <property type="entry name" value="SPO0J_N"/>
    <property type="match status" value="1"/>
</dbReference>
<dbReference type="GO" id="GO:0003677">
    <property type="term" value="F:DNA binding"/>
    <property type="evidence" value="ECO:0007669"/>
    <property type="project" value="UniProtKB-KW"/>
</dbReference>
<keyword evidence="4" id="KW-0238">DNA-binding</keyword>
<dbReference type="CDD" id="cd00093">
    <property type="entry name" value="HTH_XRE"/>
    <property type="match status" value="1"/>
</dbReference>
<comment type="function">
    <text evidence="5">Involved in chromosome partition. Localize to both poles of the predivisional cell following completion of DNA replication. Binds to the DNA origin of replication.</text>
</comment>
<protein>
    <recommendedName>
        <fullName evidence="2">Probable chromosome-partitioning protein ParB</fullName>
    </recommendedName>
</protein>
<dbReference type="InterPro" id="IPR050336">
    <property type="entry name" value="Chromosome_partition/occlusion"/>
</dbReference>
<dbReference type="InterPro" id="IPR036086">
    <property type="entry name" value="ParB/Sulfiredoxin_sf"/>
</dbReference>
<evidence type="ECO:0000256" key="2">
    <source>
        <dbReference type="ARBA" id="ARBA00022372"/>
    </source>
</evidence>
<dbReference type="OrthoDB" id="9802051at2"/>
<dbReference type="Pfam" id="PF02195">
    <property type="entry name" value="ParB_N"/>
    <property type="match status" value="1"/>
</dbReference>
<evidence type="ECO:0000256" key="5">
    <source>
        <dbReference type="ARBA" id="ARBA00025472"/>
    </source>
</evidence>
<evidence type="ECO:0000313" key="7">
    <source>
        <dbReference type="EMBL" id="QGG79137.1"/>
    </source>
</evidence>
<dbReference type="EMBL" id="CP045871">
    <property type="protein sequence ID" value="QGG79137.1"/>
    <property type="molecule type" value="Genomic_DNA"/>
</dbReference>
<evidence type="ECO:0000259" key="6">
    <source>
        <dbReference type="PROSITE" id="PS50943"/>
    </source>
</evidence>
<sequence>MKNRKGALGRNILLDTLGKSAEVSLSQPSDGLILVGVHEIDRSPWQPRIVFQQDALNELAHSLTTYGVMQPLVVRRVNHRFELIAGERRWRAAQIAGLKQVPVLIQAVDDRVAATLALVENLQREDLNPLEQGQALVKLRQAFGLDQQALAELVGLSRPHVSNLMRLDQLDSQVKEWLGDAKIDMGHARALLGAPADQQRTLAAKVIASGLNVRQTESLIAGLNRPKPSKTAPSEQVTALQQRFADLVGAPVSIQQSTKGNGKITINYKDLSDLTALVERLKSGIQN</sequence>
<dbReference type="Gene3D" id="1.10.10.2830">
    <property type="match status" value="1"/>
</dbReference>
<dbReference type="FunFam" id="1.10.10.2830:FF:000001">
    <property type="entry name" value="Chromosome partitioning protein ParB"/>
    <property type="match status" value="1"/>
</dbReference>
<dbReference type="SMART" id="SM00470">
    <property type="entry name" value="ParB"/>
    <property type="match status" value="1"/>
</dbReference>
<dbReference type="InterPro" id="IPR001387">
    <property type="entry name" value="Cro/C1-type_HTH"/>
</dbReference>
<dbReference type="Pfam" id="PF17762">
    <property type="entry name" value="HTH_ParB"/>
    <property type="match status" value="1"/>
</dbReference>
<evidence type="ECO:0000256" key="3">
    <source>
        <dbReference type="ARBA" id="ARBA00022829"/>
    </source>
</evidence>
<dbReference type="GO" id="GO:0005694">
    <property type="term" value="C:chromosome"/>
    <property type="evidence" value="ECO:0007669"/>
    <property type="project" value="TreeGrafter"/>
</dbReference>
<dbReference type="NCBIfam" id="TIGR00180">
    <property type="entry name" value="parB_part"/>
    <property type="match status" value="1"/>
</dbReference>
<name>A0A5Q2QAZ7_9GAMM</name>
<dbReference type="SUPFAM" id="SSF110849">
    <property type="entry name" value="ParB/Sulfiredoxin"/>
    <property type="match status" value="1"/>
</dbReference>
<dbReference type="InterPro" id="IPR004437">
    <property type="entry name" value="ParB/RepB/Spo0J"/>
</dbReference>
<evidence type="ECO:0000256" key="4">
    <source>
        <dbReference type="ARBA" id="ARBA00023125"/>
    </source>
</evidence>
<dbReference type="PROSITE" id="PS50943">
    <property type="entry name" value="HTH_CROC1"/>
    <property type="match status" value="1"/>
</dbReference>
<dbReference type="FunFam" id="3.90.1530.30:FF:000001">
    <property type="entry name" value="Chromosome partitioning protein ParB"/>
    <property type="match status" value="1"/>
</dbReference>
<organism evidence="7 8">
    <name type="scientific">Litorivicinus lipolyticus</name>
    <dbReference type="NCBI Taxonomy" id="418701"/>
    <lineage>
        <taxon>Bacteria</taxon>
        <taxon>Pseudomonadati</taxon>
        <taxon>Pseudomonadota</taxon>
        <taxon>Gammaproteobacteria</taxon>
        <taxon>Oceanospirillales</taxon>
        <taxon>Litorivicinaceae</taxon>
        <taxon>Litorivicinus</taxon>
    </lineage>
</organism>
<dbReference type="AlphaFoldDB" id="A0A5Q2QAZ7"/>
<keyword evidence="8" id="KW-1185">Reference proteome</keyword>
<dbReference type="GO" id="GO:0007059">
    <property type="term" value="P:chromosome segregation"/>
    <property type="evidence" value="ECO:0007669"/>
    <property type="project" value="UniProtKB-KW"/>
</dbReference>
<dbReference type="KEGG" id="llp:GH975_00620"/>
<gene>
    <name evidence="7" type="ORF">GH975_00620</name>
</gene>
<reference evidence="7 8" key="1">
    <citation type="submission" date="2019-11" db="EMBL/GenBank/DDBJ databases">
        <authorList>
            <person name="Khan S.A."/>
            <person name="Jeon C.O."/>
            <person name="Chun B.H."/>
        </authorList>
    </citation>
    <scope>NUCLEOTIDE SEQUENCE [LARGE SCALE GENOMIC DNA]</scope>
    <source>
        <strain evidence="7 8">IMCC 1097</strain>
    </source>
</reference>
<dbReference type="RefSeq" id="WP_153712641.1">
    <property type="nucleotide sequence ID" value="NZ_CP045871.1"/>
</dbReference>
<accession>A0A5Q2QAZ7</accession>
<dbReference type="InterPro" id="IPR057240">
    <property type="entry name" value="ParB_dimer_C"/>
</dbReference>
<evidence type="ECO:0000313" key="8">
    <source>
        <dbReference type="Proteomes" id="UP000388235"/>
    </source>
</evidence>
<dbReference type="InterPro" id="IPR041468">
    <property type="entry name" value="HTH_ParB/Spo0J"/>
</dbReference>
<comment type="similarity">
    <text evidence="1">Belongs to the ParB family.</text>
</comment>